<evidence type="ECO:0000313" key="6">
    <source>
        <dbReference type="Proteomes" id="UP000694416"/>
    </source>
</evidence>
<dbReference type="SUPFAM" id="SSF50729">
    <property type="entry name" value="PH domain-like"/>
    <property type="match status" value="1"/>
</dbReference>
<dbReference type="PRINTS" id="PR02045">
    <property type="entry name" value="F138DOMAIN"/>
</dbReference>
<dbReference type="AlphaFoldDB" id="A0A8C9HP23"/>
<dbReference type="InterPro" id="IPR011993">
    <property type="entry name" value="PH-like_dom_sf"/>
</dbReference>
<evidence type="ECO:0000256" key="2">
    <source>
        <dbReference type="PROSITE-ProRule" id="PRU00191"/>
    </source>
</evidence>
<dbReference type="InterPro" id="IPR039111">
    <property type="entry name" value="STAP1/STAP2"/>
</dbReference>
<evidence type="ECO:0000256" key="1">
    <source>
        <dbReference type="ARBA" id="ARBA00022999"/>
    </source>
</evidence>
<evidence type="ECO:0000259" key="4">
    <source>
        <dbReference type="PROSITE" id="PS50001"/>
    </source>
</evidence>
<reference evidence="5" key="1">
    <citation type="submission" date="2025-08" db="UniProtKB">
        <authorList>
            <consortium name="Ensembl"/>
        </authorList>
    </citation>
    <scope>IDENTIFICATION</scope>
</reference>
<protein>
    <submittedName>
        <fullName evidence="5">Signal transducing adaptor family member 2</fullName>
    </submittedName>
</protein>
<proteinExistence type="predicted"/>
<keyword evidence="1 2" id="KW-0727">SH2 domain</keyword>
<dbReference type="InterPro" id="IPR036860">
    <property type="entry name" value="SH2_dom_sf"/>
</dbReference>
<dbReference type="PROSITE" id="PS50001">
    <property type="entry name" value="SH2"/>
    <property type="match status" value="1"/>
</dbReference>
<feature type="region of interest" description="Disordered" evidence="3">
    <location>
        <begin position="259"/>
        <end position="280"/>
    </location>
</feature>
<dbReference type="InterPro" id="IPR000980">
    <property type="entry name" value="SH2"/>
</dbReference>
<dbReference type="FunFam" id="3.30.505.10:FF:000076">
    <property type="entry name" value="Signal transducing adaptor family member 2"/>
    <property type="match status" value="1"/>
</dbReference>
<dbReference type="Proteomes" id="UP000694416">
    <property type="component" value="Unplaced"/>
</dbReference>
<reference evidence="5" key="2">
    <citation type="submission" date="2025-09" db="UniProtKB">
        <authorList>
            <consortium name="Ensembl"/>
        </authorList>
    </citation>
    <scope>IDENTIFICATION</scope>
</reference>
<sequence length="437" mass="48156">MASAVRPPWVPKPKGVLPSHYYESFLEKKGSCDRDYKKFWAGLQGLTIYFYNSNRDFQHVEKLNLGAFEKLTDEIPWGSSRDPGTHFSLILRNQEIKFKLRVPSNLTLLPGHLYMMAEVLAKEEARRALEIPSCFLKVSRLEAQLLLERYPECGNLLLRPSGDGADGVSVTTRQMHNGTHVVRHYKVKREGPKYVIDVEEPFSCTSLDAVVNYFVSHTKKALVPFLLDEDYEKVLGYVEADKENGESVWVAPSALGPGPAPCTGGPKPLPPASVPVSSQDKLPLLPPLPPLPNQEENYVTPIGDAPVVDYENQDVASSSRPVIMKPKKLPKAPAKLPKPPVGPKPVGKGFHHVAQAGIELLTSRDPPTSASQSAGITSVSHRTWPHLSSLPELRVFNGGLARKLPASSAQPLFPTAGLADMTAELQKKLEKRRALEH</sequence>
<dbReference type="SUPFAM" id="SSF55550">
    <property type="entry name" value="SH2 domain"/>
    <property type="match status" value="1"/>
</dbReference>
<evidence type="ECO:0000256" key="3">
    <source>
        <dbReference type="SAM" id="MobiDB-lite"/>
    </source>
</evidence>
<keyword evidence="6" id="KW-1185">Reference proteome</keyword>
<dbReference type="InterPro" id="IPR035878">
    <property type="entry name" value="STAP2_SH2"/>
</dbReference>
<organism evidence="5 6">
    <name type="scientific">Piliocolobus tephrosceles</name>
    <name type="common">Ugandan red Colobus</name>
    <dbReference type="NCBI Taxonomy" id="591936"/>
    <lineage>
        <taxon>Eukaryota</taxon>
        <taxon>Metazoa</taxon>
        <taxon>Chordata</taxon>
        <taxon>Craniata</taxon>
        <taxon>Vertebrata</taxon>
        <taxon>Euteleostomi</taxon>
        <taxon>Mammalia</taxon>
        <taxon>Eutheria</taxon>
        <taxon>Euarchontoglires</taxon>
        <taxon>Primates</taxon>
        <taxon>Haplorrhini</taxon>
        <taxon>Catarrhini</taxon>
        <taxon>Cercopithecidae</taxon>
        <taxon>Colobinae</taxon>
        <taxon>Piliocolobus</taxon>
    </lineage>
</organism>
<feature type="domain" description="SH2" evidence="4">
    <location>
        <begin position="114"/>
        <end position="214"/>
    </location>
</feature>
<dbReference type="PANTHER" id="PTHR16186">
    <property type="entry name" value="SIGNAL-TRANSDUCING ADAPTOR PROTEIN-RELATED"/>
    <property type="match status" value="1"/>
</dbReference>
<evidence type="ECO:0000313" key="5">
    <source>
        <dbReference type="Ensembl" id="ENSPTEP00000022704.1"/>
    </source>
</evidence>
<dbReference type="Gene3D" id="3.30.505.10">
    <property type="entry name" value="SH2 domain"/>
    <property type="match status" value="1"/>
</dbReference>
<accession>A0A8C9HP23</accession>
<dbReference type="CDD" id="cd10404">
    <property type="entry name" value="SH2_STAP2"/>
    <property type="match status" value="1"/>
</dbReference>
<dbReference type="PANTHER" id="PTHR16186:SF11">
    <property type="entry name" value="SIGNAL-TRANSDUCING ADAPTOR PROTEIN 2"/>
    <property type="match status" value="1"/>
</dbReference>
<dbReference type="GO" id="GO:0035591">
    <property type="term" value="F:signaling adaptor activity"/>
    <property type="evidence" value="ECO:0007669"/>
    <property type="project" value="InterPro"/>
</dbReference>
<name>A0A8C9HP23_9PRIM</name>
<dbReference type="Gene3D" id="2.30.29.30">
    <property type="entry name" value="Pleckstrin-homology domain (PH domain)/Phosphotyrosine-binding domain (PTB)"/>
    <property type="match status" value="1"/>
</dbReference>
<dbReference type="Ensembl" id="ENSPTET00000032588.1">
    <property type="protein sequence ID" value="ENSPTEP00000022704.1"/>
    <property type="gene ID" value="ENSPTEG00000023588.1"/>
</dbReference>